<name>V4QWF1_9HYPH</name>
<evidence type="ECO:0000313" key="3">
    <source>
        <dbReference type="Proteomes" id="UP000017819"/>
    </source>
</evidence>
<feature type="transmembrane region" description="Helical" evidence="1">
    <location>
        <begin position="20"/>
        <end position="37"/>
    </location>
</feature>
<dbReference type="STRING" id="631454.N177_2516"/>
<keyword evidence="1" id="KW-1133">Transmembrane helix</keyword>
<keyword evidence="1" id="KW-0812">Transmembrane</keyword>
<evidence type="ECO:0000313" key="2">
    <source>
        <dbReference type="EMBL" id="ESR24067.1"/>
    </source>
</evidence>
<comment type="caution">
    <text evidence="2">The sequence shown here is derived from an EMBL/GenBank/DDBJ whole genome shotgun (WGS) entry which is preliminary data.</text>
</comment>
<proteinExistence type="predicted"/>
<protein>
    <submittedName>
        <fullName evidence="2">Uncharacterized protein</fullName>
    </submittedName>
</protein>
<reference evidence="2 3" key="1">
    <citation type="journal article" date="2014" name="Genome Announc.">
        <title>Draft Genome Sequence of Lutibaculum baratangense Strain AMV1T, Isolated from a Mud Volcano in Andamans, India.</title>
        <authorList>
            <person name="Singh A."/>
            <person name="Sreenivas A."/>
            <person name="Sathyanarayana Reddy G."/>
            <person name="Pinnaka A.K."/>
            <person name="Shivaji S."/>
        </authorList>
    </citation>
    <scope>NUCLEOTIDE SEQUENCE [LARGE SCALE GENOMIC DNA]</scope>
    <source>
        <strain evidence="2 3">AMV1</strain>
    </source>
</reference>
<organism evidence="2 3">
    <name type="scientific">Lutibaculum baratangense AMV1</name>
    <dbReference type="NCBI Taxonomy" id="631454"/>
    <lineage>
        <taxon>Bacteria</taxon>
        <taxon>Pseudomonadati</taxon>
        <taxon>Pseudomonadota</taxon>
        <taxon>Alphaproteobacteria</taxon>
        <taxon>Hyphomicrobiales</taxon>
        <taxon>Tepidamorphaceae</taxon>
        <taxon>Lutibaculum</taxon>
    </lineage>
</organism>
<keyword evidence="3" id="KW-1185">Reference proteome</keyword>
<keyword evidence="1" id="KW-0472">Membrane</keyword>
<dbReference type="Proteomes" id="UP000017819">
    <property type="component" value="Unassembled WGS sequence"/>
</dbReference>
<dbReference type="AlphaFoldDB" id="V4QWF1"/>
<gene>
    <name evidence="2" type="ORF">N177_2516</name>
</gene>
<dbReference type="EMBL" id="AWXZ01000035">
    <property type="protein sequence ID" value="ESR24067.1"/>
    <property type="molecule type" value="Genomic_DNA"/>
</dbReference>
<accession>V4QWF1</accession>
<evidence type="ECO:0000256" key="1">
    <source>
        <dbReference type="SAM" id="Phobius"/>
    </source>
</evidence>
<sequence>MTIENDTHETQSDTPAWKMWAGAGAFIAALYAIGYILN</sequence>